<dbReference type="Proteomes" id="UP000078561">
    <property type="component" value="Unassembled WGS sequence"/>
</dbReference>
<evidence type="ECO:0000313" key="3">
    <source>
        <dbReference type="EMBL" id="SAM08988.1"/>
    </source>
</evidence>
<dbReference type="PANTHER" id="PTHR23048:SF0">
    <property type="entry name" value="CALMODULIN LIKE 3"/>
    <property type="match status" value="1"/>
</dbReference>
<organism evidence="3">
    <name type="scientific">Absidia glauca</name>
    <name type="common">Pin mould</name>
    <dbReference type="NCBI Taxonomy" id="4829"/>
    <lineage>
        <taxon>Eukaryota</taxon>
        <taxon>Fungi</taxon>
        <taxon>Fungi incertae sedis</taxon>
        <taxon>Mucoromycota</taxon>
        <taxon>Mucoromycotina</taxon>
        <taxon>Mucoromycetes</taxon>
        <taxon>Mucorales</taxon>
        <taxon>Cunninghamellaceae</taxon>
        <taxon>Absidia</taxon>
    </lineage>
</organism>
<dbReference type="EMBL" id="LT554943">
    <property type="protein sequence ID" value="SAM08988.1"/>
    <property type="molecule type" value="Genomic_DNA"/>
</dbReference>
<dbReference type="PROSITE" id="PS50222">
    <property type="entry name" value="EF_HAND_2"/>
    <property type="match status" value="2"/>
</dbReference>
<sequence length="157" mass="17322">MSPNVSNVINNQPTQEQLDEWKEAFSLYDKKGNSTVSSTNLGDLLRGLGQNPTQAEVRELIKSVGGNEKQEVDIDFGTFLTILTRPDGFKPTGSSQEFIQGFQVFDKEGDGYISAGELRYVLTNLGEKLSDEEVDELLKEVEVGKDGRINYVGKSLA</sequence>
<dbReference type="FunCoup" id="A0A168SV24">
    <property type="interactions" value="21"/>
</dbReference>
<gene>
    <name evidence="3" type="primary">ABSGL_14654.1 scaffold 14706</name>
</gene>
<name>A0A168SV24_ABSGL</name>
<dbReference type="AlphaFoldDB" id="A0A168SV24"/>
<reference evidence="3" key="1">
    <citation type="submission" date="2016-04" db="EMBL/GenBank/DDBJ databases">
        <authorList>
            <person name="Evans L.H."/>
            <person name="Alamgir A."/>
            <person name="Owens N."/>
            <person name="Weber N.D."/>
            <person name="Virtaneva K."/>
            <person name="Barbian K."/>
            <person name="Babar A."/>
            <person name="Rosenke K."/>
        </authorList>
    </citation>
    <scope>NUCLEOTIDE SEQUENCE [LARGE SCALE GENOMIC DNA]</scope>
    <source>
        <strain evidence="3">CBS 101.48</strain>
    </source>
</reference>
<keyword evidence="4" id="KW-1185">Reference proteome</keyword>
<evidence type="ECO:0000259" key="2">
    <source>
        <dbReference type="PROSITE" id="PS50222"/>
    </source>
</evidence>
<dbReference type="FunFam" id="1.10.238.10:FF:000003">
    <property type="entry name" value="Calmodulin A"/>
    <property type="match status" value="1"/>
</dbReference>
<dbReference type="Gene3D" id="1.10.238.10">
    <property type="entry name" value="EF-hand"/>
    <property type="match status" value="2"/>
</dbReference>
<dbReference type="STRING" id="4829.A0A168SV24"/>
<dbReference type="InterPro" id="IPR050230">
    <property type="entry name" value="CALM/Myosin/TropC-like"/>
</dbReference>
<dbReference type="OrthoDB" id="26525at2759"/>
<dbReference type="SMART" id="SM00054">
    <property type="entry name" value="EFh"/>
    <property type="match status" value="2"/>
</dbReference>
<dbReference type="PANTHER" id="PTHR23048">
    <property type="entry name" value="MYOSIN LIGHT CHAIN 1, 3"/>
    <property type="match status" value="1"/>
</dbReference>
<dbReference type="InterPro" id="IPR002048">
    <property type="entry name" value="EF_hand_dom"/>
</dbReference>
<evidence type="ECO:0000313" key="4">
    <source>
        <dbReference type="Proteomes" id="UP000078561"/>
    </source>
</evidence>
<feature type="domain" description="EF-hand" evidence="2">
    <location>
        <begin position="93"/>
        <end position="128"/>
    </location>
</feature>
<dbReference type="CDD" id="cd00051">
    <property type="entry name" value="EFh"/>
    <property type="match status" value="1"/>
</dbReference>
<dbReference type="InterPro" id="IPR011992">
    <property type="entry name" value="EF-hand-dom_pair"/>
</dbReference>
<dbReference type="Pfam" id="PF13499">
    <property type="entry name" value="EF-hand_7"/>
    <property type="match status" value="1"/>
</dbReference>
<keyword evidence="1" id="KW-0677">Repeat</keyword>
<dbReference type="InParanoid" id="A0A168SV24"/>
<proteinExistence type="predicted"/>
<dbReference type="GO" id="GO:1903475">
    <property type="term" value="P:mitotic actomyosin contractile ring assembly"/>
    <property type="evidence" value="ECO:0007669"/>
    <property type="project" value="TreeGrafter"/>
</dbReference>
<feature type="domain" description="EF-hand" evidence="2">
    <location>
        <begin position="16"/>
        <end position="51"/>
    </location>
</feature>
<dbReference type="GO" id="GO:0016460">
    <property type="term" value="C:myosin II complex"/>
    <property type="evidence" value="ECO:0007669"/>
    <property type="project" value="TreeGrafter"/>
</dbReference>
<protein>
    <recommendedName>
        <fullName evidence="2">EF-hand domain-containing protein</fullName>
    </recommendedName>
</protein>
<dbReference type="SUPFAM" id="SSF47473">
    <property type="entry name" value="EF-hand"/>
    <property type="match status" value="1"/>
</dbReference>
<evidence type="ECO:0000256" key="1">
    <source>
        <dbReference type="ARBA" id="ARBA00022737"/>
    </source>
</evidence>
<accession>A0A168SV24</accession>
<dbReference type="GO" id="GO:0005509">
    <property type="term" value="F:calcium ion binding"/>
    <property type="evidence" value="ECO:0007669"/>
    <property type="project" value="InterPro"/>
</dbReference>